<dbReference type="AlphaFoldDB" id="A0A1H4HMN5"/>
<evidence type="ECO:0000256" key="4">
    <source>
        <dbReference type="ARBA" id="ARBA00022519"/>
    </source>
</evidence>
<evidence type="ECO:0000313" key="8">
    <source>
        <dbReference type="EMBL" id="SEB22856.1"/>
    </source>
</evidence>
<evidence type="ECO:0000256" key="2">
    <source>
        <dbReference type="ARBA" id="ARBA00022448"/>
    </source>
</evidence>
<dbReference type="InterPro" id="IPR027417">
    <property type="entry name" value="P-loop_NTPase"/>
</dbReference>
<keyword evidence="4" id="KW-0472">Membrane</keyword>
<evidence type="ECO:0000313" key="9">
    <source>
        <dbReference type="Proteomes" id="UP000198638"/>
    </source>
</evidence>
<keyword evidence="9" id="KW-1185">Reference proteome</keyword>
<evidence type="ECO:0000256" key="1">
    <source>
        <dbReference type="ARBA" id="ARBA00005417"/>
    </source>
</evidence>
<dbReference type="InterPro" id="IPR050166">
    <property type="entry name" value="ABC_transporter_ATP-bind"/>
</dbReference>
<keyword evidence="5" id="KW-0547">Nucleotide-binding</keyword>
<dbReference type="InterPro" id="IPR017871">
    <property type="entry name" value="ABC_transporter-like_CS"/>
</dbReference>
<evidence type="ECO:0000259" key="7">
    <source>
        <dbReference type="PROSITE" id="PS50893"/>
    </source>
</evidence>
<dbReference type="OrthoDB" id="9783039at2"/>
<dbReference type="CDD" id="cd03293">
    <property type="entry name" value="ABC_NrtD_SsuB_transporters"/>
    <property type="match status" value="1"/>
</dbReference>
<keyword evidence="2" id="KW-0813">Transport</keyword>
<dbReference type="InterPro" id="IPR003439">
    <property type="entry name" value="ABC_transporter-like_ATP-bd"/>
</dbReference>
<dbReference type="InterPro" id="IPR003593">
    <property type="entry name" value="AAA+_ATPase"/>
</dbReference>
<organism evidence="8 9">
    <name type="scientific">Paraburkholderia sartisoli</name>
    <dbReference type="NCBI Taxonomy" id="83784"/>
    <lineage>
        <taxon>Bacteria</taxon>
        <taxon>Pseudomonadati</taxon>
        <taxon>Pseudomonadota</taxon>
        <taxon>Betaproteobacteria</taxon>
        <taxon>Burkholderiales</taxon>
        <taxon>Burkholderiaceae</taxon>
        <taxon>Paraburkholderia</taxon>
    </lineage>
</organism>
<dbReference type="SUPFAM" id="SSF52540">
    <property type="entry name" value="P-loop containing nucleoside triphosphate hydrolases"/>
    <property type="match status" value="1"/>
</dbReference>
<dbReference type="GO" id="GO:0016887">
    <property type="term" value="F:ATP hydrolysis activity"/>
    <property type="evidence" value="ECO:0007669"/>
    <property type="project" value="InterPro"/>
</dbReference>
<feature type="domain" description="ABC transporter" evidence="7">
    <location>
        <begin position="11"/>
        <end position="242"/>
    </location>
</feature>
<evidence type="ECO:0000256" key="6">
    <source>
        <dbReference type="ARBA" id="ARBA00022840"/>
    </source>
</evidence>
<comment type="similarity">
    <text evidence="1">Belongs to the ABC transporter superfamily.</text>
</comment>
<evidence type="ECO:0000256" key="3">
    <source>
        <dbReference type="ARBA" id="ARBA00022475"/>
    </source>
</evidence>
<evidence type="ECO:0000256" key="5">
    <source>
        <dbReference type="ARBA" id="ARBA00022741"/>
    </source>
</evidence>
<dbReference type="SMART" id="SM00382">
    <property type="entry name" value="AAA"/>
    <property type="match status" value="1"/>
</dbReference>
<dbReference type="STRING" id="83784.SAMN05192564_1117"/>
<dbReference type="PANTHER" id="PTHR42788">
    <property type="entry name" value="TAURINE IMPORT ATP-BINDING PROTEIN-RELATED"/>
    <property type="match status" value="1"/>
</dbReference>
<dbReference type="Pfam" id="PF00005">
    <property type="entry name" value="ABC_tran"/>
    <property type="match status" value="1"/>
</dbReference>
<proteinExistence type="inferred from homology"/>
<name>A0A1H4HMN5_9BURK</name>
<dbReference type="PANTHER" id="PTHR42788:SF13">
    <property type="entry name" value="ALIPHATIC SULFONATES IMPORT ATP-BINDING PROTEIN SSUB"/>
    <property type="match status" value="1"/>
</dbReference>
<dbReference type="PROSITE" id="PS50893">
    <property type="entry name" value="ABC_TRANSPORTER_2"/>
    <property type="match status" value="1"/>
</dbReference>
<keyword evidence="3" id="KW-1003">Cell membrane</keyword>
<sequence length="259" mass="28495">MVSVSGSPHKLQINRLSKSFRINGSVVPVLKDVELDIAAGEFVVIVGASGSGKTTLLRILAGLEKGDRGTVKVDGEIVTGVSSERAMVFQEPRLLPWLTVEANIAFGLELQKYAGEALRQRIGEYLRLVGLENFRTAYPGQLSGGMAQRVGIARALAINPDILLLDEPLGALDAMKKMAMQQELERIWLEEQVTMVMVTHDIEEAVYLADKIVVMSGAGADTPFRIVPVDLPRPRDRGSPAFVRLRESLLQEFRFDIRN</sequence>
<keyword evidence="4" id="KW-0997">Cell inner membrane</keyword>
<dbReference type="EMBL" id="FNRQ01000011">
    <property type="protein sequence ID" value="SEB22856.1"/>
    <property type="molecule type" value="Genomic_DNA"/>
</dbReference>
<reference evidence="9" key="1">
    <citation type="submission" date="2016-10" db="EMBL/GenBank/DDBJ databases">
        <authorList>
            <person name="Varghese N."/>
            <person name="Submissions S."/>
        </authorList>
    </citation>
    <scope>NUCLEOTIDE SEQUENCE [LARGE SCALE GENOMIC DNA]</scope>
    <source>
        <strain evidence="9">LMG 24000</strain>
    </source>
</reference>
<accession>A0A1H4HMN5</accession>
<dbReference type="PROSITE" id="PS00211">
    <property type="entry name" value="ABC_TRANSPORTER_1"/>
    <property type="match status" value="1"/>
</dbReference>
<dbReference type="Gene3D" id="3.40.50.300">
    <property type="entry name" value="P-loop containing nucleotide triphosphate hydrolases"/>
    <property type="match status" value="1"/>
</dbReference>
<dbReference type="Proteomes" id="UP000198638">
    <property type="component" value="Unassembled WGS sequence"/>
</dbReference>
<protein>
    <submittedName>
        <fullName evidence="8">Sulfonate transport system ATP-binding protein</fullName>
    </submittedName>
</protein>
<keyword evidence="6 8" id="KW-0067">ATP-binding</keyword>
<gene>
    <name evidence="8" type="ORF">SAMN05192564_1117</name>
</gene>
<dbReference type="GO" id="GO:0005524">
    <property type="term" value="F:ATP binding"/>
    <property type="evidence" value="ECO:0007669"/>
    <property type="project" value="UniProtKB-KW"/>
</dbReference>